<dbReference type="AlphaFoldDB" id="A0A9D3XT88"/>
<reference evidence="1" key="1">
    <citation type="submission" date="2021-09" db="EMBL/GenBank/DDBJ databases">
        <title>The genome of Mauremys mutica provides insights into the evolution of semi-aquatic lifestyle.</title>
        <authorList>
            <person name="Gong S."/>
            <person name="Gao Y."/>
        </authorList>
    </citation>
    <scope>NUCLEOTIDE SEQUENCE</scope>
    <source>
        <strain evidence="1">MM-2020</strain>
        <tissue evidence="1">Muscle</tissue>
    </source>
</reference>
<name>A0A9D3XT88_9SAUR</name>
<dbReference type="EMBL" id="JAHDVG010000463">
    <property type="protein sequence ID" value="KAH1185462.1"/>
    <property type="molecule type" value="Genomic_DNA"/>
</dbReference>
<gene>
    <name evidence="1" type="ORF">KIL84_018211</name>
</gene>
<evidence type="ECO:0000313" key="2">
    <source>
        <dbReference type="Proteomes" id="UP000827986"/>
    </source>
</evidence>
<proteinExistence type="predicted"/>
<dbReference type="Proteomes" id="UP000827986">
    <property type="component" value="Unassembled WGS sequence"/>
</dbReference>
<accession>A0A9D3XT88</accession>
<comment type="caution">
    <text evidence="1">The sequence shown here is derived from an EMBL/GenBank/DDBJ whole genome shotgun (WGS) entry which is preliminary data.</text>
</comment>
<organism evidence="1 2">
    <name type="scientific">Mauremys mutica</name>
    <name type="common">yellowpond turtle</name>
    <dbReference type="NCBI Taxonomy" id="74926"/>
    <lineage>
        <taxon>Eukaryota</taxon>
        <taxon>Metazoa</taxon>
        <taxon>Chordata</taxon>
        <taxon>Craniata</taxon>
        <taxon>Vertebrata</taxon>
        <taxon>Euteleostomi</taxon>
        <taxon>Archelosauria</taxon>
        <taxon>Testudinata</taxon>
        <taxon>Testudines</taxon>
        <taxon>Cryptodira</taxon>
        <taxon>Durocryptodira</taxon>
        <taxon>Testudinoidea</taxon>
        <taxon>Geoemydidae</taxon>
        <taxon>Geoemydinae</taxon>
        <taxon>Mauremys</taxon>
    </lineage>
</organism>
<evidence type="ECO:0000313" key="1">
    <source>
        <dbReference type="EMBL" id="KAH1185462.1"/>
    </source>
</evidence>
<keyword evidence="2" id="KW-1185">Reference proteome</keyword>
<protein>
    <submittedName>
        <fullName evidence="1">Uncharacterized protein</fullName>
    </submittedName>
</protein>
<sequence>MTVVCLTDKSEESVSLVLKDKGQTDPFSQVSSKLMGHHLSSGHFLAKKGSGNKQIHILSNNSMNPLSPQDSLLLSSQREGTLSGKCISKGNRTIKVRGKTPIVVSPCPSLSLLFIQDDKRNSLWTWGDPCLRI</sequence>